<proteinExistence type="predicted"/>
<dbReference type="AlphaFoldDB" id="A0A2P2N546"/>
<dbReference type="EMBL" id="GGEC01057125">
    <property type="protein sequence ID" value="MBX37609.1"/>
    <property type="molecule type" value="Transcribed_RNA"/>
</dbReference>
<reference evidence="1" key="1">
    <citation type="submission" date="2018-02" db="EMBL/GenBank/DDBJ databases">
        <title>Rhizophora mucronata_Transcriptome.</title>
        <authorList>
            <person name="Meera S.P."/>
            <person name="Sreeshan A."/>
            <person name="Augustine A."/>
        </authorList>
    </citation>
    <scope>NUCLEOTIDE SEQUENCE</scope>
    <source>
        <tissue evidence="1">Leaf</tissue>
    </source>
</reference>
<sequence length="85" mass="9979">MVIGYVQSVRSLNCHYSSCNDKFCLVLAVNYPTKRVSYTNQSVGEKYIFLHFRCICTSTKFKMLWLQVHRTVATGNNFVAWKFWV</sequence>
<accession>A0A2P2N546</accession>
<name>A0A2P2N546_RHIMU</name>
<organism evidence="1">
    <name type="scientific">Rhizophora mucronata</name>
    <name type="common">Asiatic mangrove</name>
    <dbReference type="NCBI Taxonomy" id="61149"/>
    <lineage>
        <taxon>Eukaryota</taxon>
        <taxon>Viridiplantae</taxon>
        <taxon>Streptophyta</taxon>
        <taxon>Embryophyta</taxon>
        <taxon>Tracheophyta</taxon>
        <taxon>Spermatophyta</taxon>
        <taxon>Magnoliopsida</taxon>
        <taxon>eudicotyledons</taxon>
        <taxon>Gunneridae</taxon>
        <taxon>Pentapetalae</taxon>
        <taxon>rosids</taxon>
        <taxon>fabids</taxon>
        <taxon>Malpighiales</taxon>
        <taxon>Rhizophoraceae</taxon>
        <taxon>Rhizophora</taxon>
    </lineage>
</organism>
<protein>
    <submittedName>
        <fullName evidence="1">Uncharacterized protein</fullName>
    </submittedName>
</protein>
<evidence type="ECO:0000313" key="1">
    <source>
        <dbReference type="EMBL" id="MBX37609.1"/>
    </source>
</evidence>